<evidence type="ECO:0000313" key="2">
    <source>
        <dbReference type="Proteomes" id="UP000270034"/>
    </source>
</evidence>
<sequence>MSHFSGMSLTEAEGLTGTQLLFWVAQANRLTEQQRKQAKTNGNSR</sequence>
<name>A0A2Z5ZDX1_9PROT</name>
<dbReference type="AlphaFoldDB" id="A0A2Z5ZDX1"/>
<accession>A0A2Z5ZDX1</accession>
<dbReference type="KEGG" id="aot:AcetOri_orf00551"/>
<organism evidence="1 2">
    <name type="scientific">Acetobacter orientalis</name>
    <dbReference type="NCBI Taxonomy" id="146474"/>
    <lineage>
        <taxon>Bacteria</taxon>
        <taxon>Pseudomonadati</taxon>
        <taxon>Pseudomonadota</taxon>
        <taxon>Alphaproteobacteria</taxon>
        <taxon>Acetobacterales</taxon>
        <taxon>Acetobacteraceae</taxon>
        <taxon>Acetobacter</taxon>
    </lineage>
</organism>
<proteinExistence type="predicted"/>
<dbReference type="EMBL" id="AP018515">
    <property type="protein sequence ID" value="BBC78728.1"/>
    <property type="molecule type" value="Genomic_DNA"/>
</dbReference>
<gene>
    <name evidence="1" type="ORF">AcetOrient_orf00551</name>
</gene>
<evidence type="ECO:0000313" key="1">
    <source>
        <dbReference type="EMBL" id="BBC78728.1"/>
    </source>
</evidence>
<dbReference type="Proteomes" id="UP000270034">
    <property type="component" value="Chromosome"/>
</dbReference>
<protein>
    <submittedName>
        <fullName evidence="1">Probable 3-hydroxyisobutyrate dehydrogenase-like 2, mitochondrial</fullName>
    </submittedName>
</protein>
<reference evidence="1 2" key="1">
    <citation type="submission" date="2018-02" db="EMBL/GenBank/DDBJ databases">
        <title>Acetobacter orientalis genome.</title>
        <authorList>
            <person name="Nakashima N."/>
            <person name="Tamura T."/>
        </authorList>
    </citation>
    <scope>NUCLEOTIDE SEQUENCE [LARGE SCALE GENOMIC DNA]</scope>
    <source>
        <strain evidence="1 2">FAN1</strain>
    </source>
</reference>